<protein>
    <recommendedName>
        <fullName evidence="4">GH10 domain-containing protein</fullName>
    </recommendedName>
</protein>
<dbReference type="Pfam" id="PF00331">
    <property type="entry name" value="Glyco_hydro_10"/>
    <property type="match status" value="1"/>
</dbReference>
<reference evidence="5 6" key="1">
    <citation type="submission" date="2017-09" db="EMBL/GenBank/DDBJ databases">
        <title>Depth-based differentiation of microbial function through sediment-hosted aquifers and enrichment of novel symbionts in the deep terrestrial subsurface.</title>
        <authorList>
            <person name="Probst A.J."/>
            <person name="Ladd B."/>
            <person name="Jarett J.K."/>
            <person name="Geller-Mcgrath D.E."/>
            <person name="Sieber C.M."/>
            <person name="Emerson J.B."/>
            <person name="Anantharaman K."/>
            <person name="Thomas B.C."/>
            <person name="Malmstrom R."/>
            <person name="Stieglmeier M."/>
            <person name="Klingl A."/>
            <person name="Woyke T."/>
            <person name="Ryan C.M."/>
            <person name="Banfield J.F."/>
        </authorList>
    </citation>
    <scope>NUCLEOTIDE SEQUENCE [LARGE SCALE GENOMIC DNA]</scope>
    <source>
        <strain evidence="5">CG11_big_fil_rev_8_21_14_0_20_44_10</strain>
    </source>
</reference>
<dbReference type="Proteomes" id="UP000231550">
    <property type="component" value="Unassembled WGS sequence"/>
</dbReference>
<dbReference type="InterPro" id="IPR017853">
    <property type="entry name" value="GH"/>
</dbReference>
<organism evidence="5 6">
    <name type="scientific">Candidatus Portnoybacteria bacterium CG11_big_fil_rev_8_21_14_0_20_44_10</name>
    <dbReference type="NCBI Taxonomy" id="1974818"/>
    <lineage>
        <taxon>Bacteria</taxon>
        <taxon>Candidatus Portnoyibacteriota</taxon>
    </lineage>
</organism>
<accession>A0A2H0KSS9</accession>
<evidence type="ECO:0000313" key="6">
    <source>
        <dbReference type="Proteomes" id="UP000231550"/>
    </source>
</evidence>
<proteinExistence type="predicted"/>
<dbReference type="Gene3D" id="3.20.20.80">
    <property type="entry name" value="Glycosidases"/>
    <property type="match status" value="2"/>
</dbReference>
<comment type="caution">
    <text evidence="5">The sequence shown here is derived from an EMBL/GenBank/DDBJ whole genome shotgun (WGS) entry which is preliminary data.</text>
</comment>
<keyword evidence="2" id="KW-0119">Carbohydrate metabolism</keyword>
<evidence type="ECO:0000256" key="1">
    <source>
        <dbReference type="ARBA" id="ARBA00022801"/>
    </source>
</evidence>
<dbReference type="AlphaFoldDB" id="A0A2H0KSS9"/>
<dbReference type="InterPro" id="IPR001000">
    <property type="entry name" value="GH10_dom"/>
</dbReference>
<feature type="domain" description="GH10" evidence="4">
    <location>
        <begin position="73"/>
        <end position="162"/>
    </location>
</feature>
<evidence type="ECO:0000313" key="5">
    <source>
        <dbReference type="EMBL" id="PIQ74345.1"/>
    </source>
</evidence>
<dbReference type="GO" id="GO:0004553">
    <property type="term" value="F:hydrolase activity, hydrolyzing O-glycosyl compounds"/>
    <property type="evidence" value="ECO:0007669"/>
    <property type="project" value="InterPro"/>
</dbReference>
<evidence type="ECO:0000256" key="3">
    <source>
        <dbReference type="ARBA" id="ARBA00023326"/>
    </source>
</evidence>
<name>A0A2H0KSS9_9BACT</name>
<dbReference type="EMBL" id="PCVN01000066">
    <property type="protein sequence ID" value="PIQ74345.1"/>
    <property type="molecule type" value="Genomic_DNA"/>
</dbReference>
<gene>
    <name evidence="5" type="ORF">COV85_02640</name>
</gene>
<sequence length="330" mass="38901">MFKKLLVLIILMAALVWGFNRLSQPPTDITQDIKWGISFSRIFARDMGLDWKEAYLAILGELQPKTLRLPIYWEDVEPREGQYTFNDYDWMIEQAKEKKVDMILVVGRKLPRWPECHVPTWAASRSEEVQQDKMLLLISEIVKRYKTLENLYAWQVENEPFLAFGECPTVDASFLDQEIALVKSLDNRHPVIVTDSGELSIWLRAAKRADIFGTTMYRVVHQKYLGYVEYPLPPKFFWLKANTIRLFYPGKPIFVSELQAEPWGPQLLFDLPLDEQEKSMTIKQFRENIAYAKEVGFSPAYLWGAEWWYWMKTINNDSSYWKEAKKLFSQ</sequence>
<evidence type="ECO:0000256" key="2">
    <source>
        <dbReference type="ARBA" id="ARBA00023277"/>
    </source>
</evidence>
<dbReference type="SUPFAM" id="SSF51445">
    <property type="entry name" value="(Trans)glycosidases"/>
    <property type="match status" value="1"/>
</dbReference>
<evidence type="ECO:0000259" key="4">
    <source>
        <dbReference type="Pfam" id="PF00331"/>
    </source>
</evidence>
<keyword evidence="3" id="KW-0624">Polysaccharide degradation</keyword>
<dbReference type="GO" id="GO:0000272">
    <property type="term" value="P:polysaccharide catabolic process"/>
    <property type="evidence" value="ECO:0007669"/>
    <property type="project" value="UniProtKB-KW"/>
</dbReference>
<keyword evidence="1" id="KW-0378">Hydrolase</keyword>